<dbReference type="Proteomes" id="UP000005223">
    <property type="component" value="Chromosome"/>
</dbReference>
<dbReference type="EnsemblBacteria" id="AAB84843">
    <property type="protein sequence ID" value="AAB84843"/>
    <property type="gene ID" value="MTH_337"/>
</dbReference>
<gene>
    <name evidence="1" type="ordered locus">MTH_337</name>
</gene>
<dbReference type="PaxDb" id="187420-MTH_337"/>
<reference evidence="1 2" key="1">
    <citation type="journal article" date="1997" name="J. Bacteriol.">
        <title>Complete genome sequence of Methanobacterium thermoautotrophicum deltaH: functional analysis and comparative genomics.</title>
        <authorList>
            <person name="Smith D.R."/>
            <person name="Doucette-Stamm L.A."/>
            <person name="Deloughery C."/>
            <person name="Lee H.-M."/>
            <person name="Dubois J."/>
            <person name="Aldredge T."/>
            <person name="Bashirzadeh R."/>
            <person name="Blakely D."/>
            <person name="Cook R."/>
            <person name="Gilbert K."/>
            <person name="Harrison D."/>
            <person name="Hoang L."/>
            <person name="Keagle P."/>
            <person name="Lumm W."/>
            <person name="Pothier B."/>
            <person name="Qiu D."/>
            <person name="Spadafora R."/>
            <person name="Vicare R."/>
            <person name="Wang Y."/>
            <person name="Wierzbowski J."/>
            <person name="Gibson R."/>
            <person name="Jiwani N."/>
            <person name="Caruso A."/>
            <person name="Bush D."/>
            <person name="Safer H."/>
            <person name="Patwell D."/>
            <person name="Prabhakar S."/>
            <person name="McDougall S."/>
            <person name="Shimer G."/>
            <person name="Goyal A."/>
            <person name="Pietrovski S."/>
            <person name="Church G.M."/>
            <person name="Daniels C.J."/>
            <person name="Mao J.-i."/>
            <person name="Rice P."/>
            <person name="Nolling J."/>
            <person name="Reeve J.N."/>
        </authorList>
    </citation>
    <scope>NUCLEOTIDE SEQUENCE [LARGE SCALE GENOMIC DNA]</scope>
    <source>
        <strain evidence="2">ATCC 29096 / DSM 1053 / JCM 10044 / NBRC 100330 / Delta H</strain>
    </source>
</reference>
<protein>
    <recommendedName>
        <fullName evidence="3">DUF3800 domain-containing protein</fullName>
    </recommendedName>
</protein>
<dbReference type="KEGG" id="mth:MTH_337"/>
<evidence type="ECO:0000313" key="1">
    <source>
        <dbReference type="EMBL" id="AAB84843.1"/>
    </source>
</evidence>
<dbReference type="AlphaFoldDB" id="O26437"/>
<keyword evidence="2" id="KW-1185">Reference proteome</keyword>
<name>O26437_METTH</name>
<dbReference type="HOGENOM" id="CLU_803182_0_0_2"/>
<evidence type="ECO:0000313" key="2">
    <source>
        <dbReference type="Proteomes" id="UP000005223"/>
    </source>
</evidence>
<dbReference type="PIR" id="C69143">
    <property type="entry name" value="C69143"/>
</dbReference>
<organism evidence="1 2">
    <name type="scientific">Methanothermobacter thermautotrophicus (strain ATCC 29096 / DSM 1053 / JCM 10044 / NBRC 100330 / Delta H)</name>
    <name type="common">Methanobacterium thermoautotrophicum</name>
    <dbReference type="NCBI Taxonomy" id="187420"/>
    <lineage>
        <taxon>Archaea</taxon>
        <taxon>Methanobacteriati</taxon>
        <taxon>Methanobacteriota</taxon>
        <taxon>Methanomada group</taxon>
        <taxon>Methanobacteria</taxon>
        <taxon>Methanobacteriales</taxon>
        <taxon>Methanobacteriaceae</taxon>
        <taxon>Methanothermobacter</taxon>
    </lineage>
</organism>
<dbReference type="EMBL" id="AE000666">
    <property type="protein sequence ID" value="AAB84843.1"/>
    <property type="molecule type" value="Genomic_DNA"/>
</dbReference>
<sequence length="301" mass="36183">MVNSDLDIYADEAFFDKKWIYIGALFVPLHKKAELLNELLNCRCIKRNSWNENSCLDPCGFHEKNNTEIHYKDVRANNKFTIAQNWLKFLLETNNKKDRGLVYFNILGLDLSKIDYNLFDAKNRKMSIYNRFFRTVLLGGIKYFFGEDTVIDHIFHDKGQQQYYDLFSWQPAERITRENRIRINNKTIIFIDSDHRRESSYKKESHFIQFLDIIMGSICRCFHPPENKNKLQLGETIKPLLERLTDNPKNRNSSYHYYRKQQIQFFPKNKLKDEAVETRLFNEALFPERSNNFYTERRIII</sequence>
<proteinExistence type="predicted"/>
<accession>O26437</accession>
<evidence type="ECO:0008006" key="3">
    <source>
        <dbReference type="Google" id="ProtNLM"/>
    </source>
</evidence>
<dbReference type="InParanoid" id="O26437"/>
<dbReference type="STRING" id="187420.MTH_337"/>